<dbReference type="EMBL" id="CAJNIZ010025446">
    <property type="protein sequence ID" value="CAE7483923.1"/>
    <property type="molecule type" value="Genomic_DNA"/>
</dbReference>
<feature type="domain" description="TPPC8 first Ig-like" evidence="1">
    <location>
        <begin position="36"/>
        <end position="126"/>
    </location>
</feature>
<dbReference type="Proteomes" id="UP000649617">
    <property type="component" value="Unassembled WGS sequence"/>
</dbReference>
<organism evidence="2 3">
    <name type="scientific">Symbiodinium pilosum</name>
    <name type="common">Dinoflagellate</name>
    <dbReference type="NCBI Taxonomy" id="2952"/>
    <lineage>
        <taxon>Eukaryota</taxon>
        <taxon>Sar</taxon>
        <taxon>Alveolata</taxon>
        <taxon>Dinophyceae</taxon>
        <taxon>Suessiales</taxon>
        <taxon>Symbiodiniaceae</taxon>
        <taxon>Symbiodinium</taxon>
    </lineage>
</organism>
<proteinExistence type="predicted"/>
<dbReference type="AlphaFoldDB" id="A0A812SJG8"/>
<dbReference type="OrthoDB" id="411382at2759"/>
<accession>A0A812SJG8</accession>
<protein>
    <submittedName>
        <fullName evidence="2">TRAPPC8 protein</fullName>
    </submittedName>
</protein>
<gene>
    <name evidence="2" type="primary">TRAPPC8</name>
    <name evidence="2" type="ORF">SPIL2461_LOCUS12385</name>
</gene>
<evidence type="ECO:0000313" key="2">
    <source>
        <dbReference type="EMBL" id="CAE7483923.1"/>
    </source>
</evidence>
<sequence>MRVTWEIFGMTLRGRLLDKNGDALEDVQAVEFAPQDVELGPLESKKIRLVAVPRQEGMLQIQGVKWNIFDCNQVVCDRPFQLKGRRLRSTLEQRASRTGMYSADLRMEIKVRSWKPRLQARLDGWPSPPEQPSEEPPAALMQGELHRCSLIIKAGDADCPLRLLQVATSHPQFVAVENDSLGNQGASAELTAEGIRLQGDLQSLFDAATHELKLQVLLRLDAGAHTLRFLILAEAGVADVPKSDQRQWITLEEQVVVQPAVSVTARPSPSFSSDGRFIFTCLVENRLATPVQVVGISGFCDLAPAPLDLQAFTAGEQLVAPGDSVQLLYALCWPAESVHVATRPARWRLLQACRQAAACSSKSKSKPCRKSTTTDLAIQWRSEGRVGEAFCLQVPLERPEAPPCPLDLHLLAPDTAEVAQLVPVTVKIRNASLAGPVSFYFMAESTTDLAWVGCERSEIIRLPANEYHSEIIQAYFSQPGIYNLNRFRLYVVGMPSSTVPASEQAPMAFAVPFERLLHVQAVDSLDSMKKKTPEMR</sequence>
<dbReference type="InterPro" id="IPR024420">
    <property type="entry name" value="TRAPP_III_complex_Trs85"/>
</dbReference>
<keyword evidence="3" id="KW-1185">Reference proteome</keyword>
<dbReference type="GO" id="GO:1990072">
    <property type="term" value="C:TRAPPIII protein complex"/>
    <property type="evidence" value="ECO:0007669"/>
    <property type="project" value="TreeGrafter"/>
</dbReference>
<reference evidence="2" key="1">
    <citation type="submission" date="2021-02" db="EMBL/GenBank/DDBJ databases">
        <authorList>
            <person name="Dougan E. K."/>
            <person name="Rhodes N."/>
            <person name="Thang M."/>
            <person name="Chan C."/>
        </authorList>
    </citation>
    <scope>NUCLEOTIDE SEQUENCE</scope>
</reference>
<comment type="caution">
    <text evidence="2">The sequence shown here is derived from an EMBL/GenBank/DDBJ whole genome shotgun (WGS) entry which is preliminary data.</text>
</comment>
<evidence type="ECO:0000259" key="1">
    <source>
        <dbReference type="Pfam" id="PF24545"/>
    </source>
</evidence>
<dbReference type="PANTHER" id="PTHR12975">
    <property type="entry name" value="TRANSPORT PROTEIN TRAPP"/>
    <property type="match status" value="1"/>
</dbReference>
<dbReference type="InterPro" id="IPR058541">
    <property type="entry name" value="Ig_TPPC8_1st"/>
</dbReference>
<dbReference type="PANTHER" id="PTHR12975:SF6">
    <property type="entry name" value="TRAFFICKING PROTEIN PARTICLE COMPLEX SUBUNIT 8"/>
    <property type="match status" value="1"/>
</dbReference>
<dbReference type="Pfam" id="PF24545">
    <property type="entry name" value="Ig_TPPC8_1st"/>
    <property type="match status" value="1"/>
</dbReference>
<name>A0A812SJG8_SYMPI</name>
<evidence type="ECO:0000313" key="3">
    <source>
        <dbReference type="Proteomes" id="UP000649617"/>
    </source>
</evidence>